<feature type="compositionally biased region" description="Basic residues" evidence="6">
    <location>
        <begin position="359"/>
        <end position="369"/>
    </location>
</feature>
<dbReference type="SUPFAM" id="SSF101936">
    <property type="entry name" value="DNA-binding pseudobarrel domain"/>
    <property type="match status" value="3"/>
</dbReference>
<dbReference type="InterPro" id="IPR044837">
    <property type="entry name" value="REM16-like"/>
</dbReference>
<keyword evidence="3" id="KW-0238">DNA-binding</keyword>
<dbReference type="Proteomes" id="UP000238479">
    <property type="component" value="Chromosome 6"/>
</dbReference>
<keyword evidence="5" id="KW-0539">Nucleus</keyword>
<comment type="caution">
    <text evidence="8">The sequence shown here is derived from an EMBL/GenBank/DDBJ whole genome shotgun (WGS) entry which is preliminary data.</text>
</comment>
<dbReference type="Pfam" id="PF02362">
    <property type="entry name" value="B3"/>
    <property type="match status" value="3"/>
</dbReference>
<dbReference type="PANTHER" id="PTHR31391">
    <property type="entry name" value="B3 DOMAIN-CONTAINING PROTEIN OS11G0197600-RELATED"/>
    <property type="match status" value="1"/>
</dbReference>
<dbReference type="InterPro" id="IPR015300">
    <property type="entry name" value="DNA-bd_pseudobarrel_sf"/>
</dbReference>
<keyword evidence="2" id="KW-0805">Transcription regulation</keyword>
<evidence type="ECO:0000256" key="6">
    <source>
        <dbReference type="SAM" id="MobiDB-lite"/>
    </source>
</evidence>
<dbReference type="SMART" id="SM01019">
    <property type="entry name" value="B3"/>
    <property type="match status" value="3"/>
</dbReference>
<protein>
    <submittedName>
        <fullName evidence="8">Putative transcription factor B3-Domain family</fullName>
    </submittedName>
</protein>
<dbReference type="CDD" id="cd10017">
    <property type="entry name" value="B3_DNA"/>
    <property type="match status" value="3"/>
</dbReference>
<organism evidence="8 9">
    <name type="scientific">Rosa chinensis</name>
    <name type="common">China rose</name>
    <dbReference type="NCBI Taxonomy" id="74649"/>
    <lineage>
        <taxon>Eukaryota</taxon>
        <taxon>Viridiplantae</taxon>
        <taxon>Streptophyta</taxon>
        <taxon>Embryophyta</taxon>
        <taxon>Tracheophyta</taxon>
        <taxon>Spermatophyta</taxon>
        <taxon>Magnoliopsida</taxon>
        <taxon>eudicotyledons</taxon>
        <taxon>Gunneridae</taxon>
        <taxon>Pentapetalae</taxon>
        <taxon>rosids</taxon>
        <taxon>fabids</taxon>
        <taxon>Rosales</taxon>
        <taxon>Rosaceae</taxon>
        <taxon>Rosoideae</taxon>
        <taxon>Rosoideae incertae sedis</taxon>
        <taxon>Rosa</taxon>
    </lineage>
</organism>
<dbReference type="EMBL" id="PDCK01000044">
    <property type="protein sequence ID" value="PRQ26942.1"/>
    <property type="molecule type" value="Genomic_DNA"/>
</dbReference>
<dbReference type="OrthoDB" id="660291at2759"/>
<gene>
    <name evidence="8" type="ORF">RchiOBHm_Chr6g0300031</name>
</gene>
<dbReference type="InterPro" id="IPR003340">
    <property type="entry name" value="B3_DNA-bd"/>
</dbReference>
<feature type="region of interest" description="Disordered" evidence="6">
    <location>
        <begin position="321"/>
        <end position="371"/>
    </location>
</feature>
<accession>A0A2P6PYE8</accession>
<dbReference type="PROSITE" id="PS50863">
    <property type="entry name" value="B3"/>
    <property type="match status" value="3"/>
</dbReference>
<keyword evidence="9" id="KW-1185">Reference proteome</keyword>
<dbReference type="GO" id="GO:0005634">
    <property type="term" value="C:nucleus"/>
    <property type="evidence" value="ECO:0007669"/>
    <property type="project" value="UniProtKB-SubCell"/>
</dbReference>
<proteinExistence type="predicted"/>
<sequence>MAEGALKVMPTARRPHFFAFFSADLSSERLKIPERFMIHMEGRTSGIVVLSGPSGNAWNVHLIEQNGDLFFHYGWPAFVRDHSLECGDFLIFRYDGELRFTVQIFDQTACEKEAAFHSQCGQSSSYFEKLIGQKRAREEGCGLDRLLFEESTSSQQSKTYENPGLDVVIYKAKQAIQNNLNDRVCMQISSAHEVAQSFSSSNPYFLRIMKSFNISGSYTLNIPYKFSVAHLPNCKVKIVLLNLKGESWTVNSVPTTRVHTSHTLCGGWMAFVRYNDIKLGDICIFELVRECEFRVHIQTGETSSRLCAGLALKGLSKKVKGNSPKVHTKSLRKIEMSETRKHGSTSKSIAKGASQSKAASKKLATRRKKSVDDELGSKAELRMRLTLDEEKAARSFTSCFPNFVKIMKKFNISGSYTLKIPYQFSTEHLPNYKTEIVLRNSKGECWTVNSVPDSKGRVVHTFCGGWMAFVRGNDINIGDICIFELVGKREMRVHISGADKNGFDHQGGEATTNAEYS</sequence>
<evidence type="ECO:0000256" key="2">
    <source>
        <dbReference type="ARBA" id="ARBA00023015"/>
    </source>
</evidence>
<comment type="subcellular location">
    <subcellularLocation>
        <location evidence="1">Nucleus</location>
    </subcellularLocation>
</comment>
<evidence type="ECO:0000259" key="7">
    <source>
        <dbReference type="PROSITE" id="PS50863"/>
    </source>
</evidence>
<feature type="domain" description="TF-B3" evidence="7">
    <location>
        <begin position="403"/>
        <end position="499"/>
    </location>
</feature>
<reference evidence="8 9" key="1">
    <citation type="journal article" date="2018" name="Nat. Genet.">
        <title>The Rosa genome provides new insights in the design of modern roses.</title>
        <authorList>
            <person name="Bendahmane M."/>
        </authorList>
    </citation>
    <scope>NUCLEOTIDE SEQUENCE [LARGE SCALE GENOMIC DNA]</scope>
    <source>
        <strain evidence="9">cv. Old Blush</strain>
    </source>
</reference>
<feature type="compositionally biased region" description="Basic and acidic residues" evidence="6">
    <location>
        <begin position="332"/>
        <end position="341"/>
    </location>
</feature>
<dbReference type="PANTHER" id="PTHR31391:SF106">
    <property type="entry name" value="B3 DOMAIN-CONTAINING PROTEIN OS01G0723500"/>
    <property type="match status" value="1"/>
</dbReference>
<feature type="compositionally biased region" description="Low complexity" evidence="6">
    <location>
        <begin position="346"/>
        <end position="358"/>
    </location>
</feature>
<dbReference type="GO" id="GO:0003677">
    <property type="term" value="F:DNA binding"/>
    <property type="evidence" value="ECO:0007669"/>
    <property type="project" value="UniProtKB-KW"/>
</dbReference>
<dbReference type="STRING" id="74649.A0A2P6PYE8"/>
<dbReference type="OMA" id="INMGDIC"/>
<evidence type="ECO:0000313" key="9">
    <source>
        <dbReference type="Proteomes" id="UP000238479"/>
    </source>
</evidence>
<evidence type="ECO:0000256" key="5">
    <source>
        <dbReference type="ARBA" id="ARBA00023242"/>
    </source>
</evidence>
<dbReference type="Gramene" id="PRQ26942">
    <property type="protein sequence ID" value="PRQ26942"/>
    <property type="gene ID" value="RchiOBHm_Chr6g0300031"/>
</dbReference>
<evidence type="ECO:0000256" key="1">
    <source>
        <dbReference type="ARBA" id="ARBA00004123"/>
    </source>
</evidence>
<dbReference type="AlphaFoldDB" id="A0A2P6PYE8"/>
<feature type="domain" description="TF-B3" evidence="7">
    <location>
        <begin position="15"/>
        <end position="108"/>
    </location>
</feature>
<feature type="compositionally biased region" description="Basic residues" evidence="6">
    <location>
        <begin position="321"/>
        <end position="331"/>
    </location>
</feature>
<evidence type="ECO:0000256" key="4">
    <source>
        <dbReference type="ARBA" id="ARBA00023163"/>
    </source>
</evidence>
<keyword evidence="4" id="KW-0804">Transcription</keyword>
<name>A0A2P6PYE8_ROSCH</name>
<feature type="domain" description="TF-B3" evidence="7">
    <location>
        <begin position="205"/>
        <end position="301"/>
    </location>
</feature>
<evidence type="ECO:0000313" key="8">
    <source>
        <dbReference type="EMBL" id="PRQ26942.1"/>
    </source>
</evidence>
<dbReference type="Gene3D" id="2.40.330.10">
    <property type="entry name" value="DNA-binding pseudobarrel domain"/>
    <property type="match status" value="3"/>
</dbReference>
<evidence type="ECO:0000256" key="3">
    <source>
        <dbReference type="ARBA" id="ARBA00023125"/>
    </source>
</evidence>